<dbReference type="InterPro" id="IPR001789">
    <property type="entry name" value="Sig_transdc_resp-reg_receiver"/>
</dbReference>
<dbReference type="GO" id="GO:0016787">
    <property type="term" value="F:hydrolase activity"/>
    <property type="evidence" value="ECO:0007669"/>
    <property type="project" value="UniProtKB-KW"/>
</dbReference>
<feature type="domain" description="Histidine kinase" evidence="7">
    <location>
        <begin position="463"/>
        <end position="678"/>
    </location>
</feature>
<dbReference type="SMART" id="SM00387">
    <property type="entry name" value="HATPase_c"/>
    <property type="match status" value="1"/>
</dbReference>
<keyword evidence="4" id="KW-0378">Hydrolase</keyword>
<keyword evidence="3 5" id="KW-0597">Phosphoprotein</keyword>
<dbReference type="SUPFAM" id="SSF52172">
    <property type="entry name" value="CheY-like"/>
    <property type="match status" value="1"/>
</dbReference>
<feature type="transmembrane region" description="Helical" evidence="6">
    <location>
        <begin position="46"/>
        <end position="67"/>
    </location>
</feature>
<gene>
    <name evidence="9" type="ORF">SAMN02745781_02944</name>
</gene>
<feature type="transmembrane region" description="Helical" evidence="6">
    <location>
        <begin position="14"/>
        <end position="34"/>
    </location>
</feature>
<dbReference type="SUPFAM" id="SSF55874">
    <property type="entry name" value="ATPase domain of HSP90 chaperone/DNA topoisomerase II/histidine kinase"/>
    <property type="match status" value="1"/>
</dbReference>
<evidence type="ECO:0000256" key="6">
    <source>
        <dbReference type="SAM" id="Phobius"/>
    </source>
</evidence>
<dbReference type="Gene3D" id="3.30.565.10">
    <property type="entry name" value="Histidine kinase-like ATPase, C-terminal domain"/>
    <property type="match status" value="1"/>
</dbReference>
<sequence length="850" mass="98450">MITHIIHQVSYPKALLLLSISILCLLWLIYFLHYSIKQNWRTLRTIYYPYVMYTFFVILWILTNAYFHTGWLVEYGETGAIIIAKAANIASYMSYSSAFHFSCRLRSSRKNNKIHFWQFSLLLVATLYSLYANIFTEDTVTGVTIRAPSDFTIHFGSLTAIFFSTSIIFTSLSFFNLLYLSFKGDNLKRLKSTYMVIGMVIFMTSTVLIHILITYIYHNFSLTWLPPALAISELLLMGYAVLCHRFYSWRYLSYILLTSIISTLIYVIPIIVFYHESYDHYVTFISIWCLLCGLTWRNVWQFFSQYVGLWVYGDKKPPVERILSLVDDFQISTQQAITKLERLLNLEQSILVSDINSNSIYFSYFKNNYSVLLLEEIEQYINNNHNKKFRQIRDLMSKNESAMILPIYDHHNTLSQLLISPKKNDGSLYSNEEINAIQLLLKKAQVYIHYETKIHQSQAMAKSIAHEMRNPLSQIQFHLEKLDDLILNSQLPQNLRDEIQRGKNAVQHGSQLIDIILHEVNQSIISQDKMAIFSIKEQITQIINRFAYRSSLFKNRIVMKVSCDFNIRVNDTLFDFIIFNLLRNAIYYFDDYSDSKIELSLDAGDEYNELTFTDYGPGIEPQIVHRIFDEFFTYQKKGGSGLGLSYCKRAMKLFGGDIQCQSVYGEYTKFTLTFPHVKQEEQLAPPKIDVVKTPSPERLESTHTISANQKQRIALVTDDNATQRALAKLYLESLQFTVYEAQNGKEAVEIVHHHAIDIIFMDVQMPVMDGLKACTIIKETHPTLPIIALSGESGEDEIAQIKSTMDGWLIKPTTKQLLQQTVLKWLNVDSLQAINHINTPKPQVNTIDTL</sequence>
<dbReference type="InterPro" id="IPR011006">
    <property type="entry name" value="CheY-like_superfamily"/>
</dbReference>
<dbReference type="PANTHER" id="PTHR43547">
    <property type="entry name" value="TWO-COMPONENT HISTIDINE KINASE"/>
    <property type="match status" value="1"/>
</dbReference>
<dbReference type="SUPFAM" id="SSF47384">
    <property type="entry name" value="Homodimeric domain of signal transducing histidine kinase"/>
    <property type="match status" value="1"/>
</dbReference>
<feature type="transmembrane region" description="Helical" evidence="6">
    <location>
        <begin position="155"/>
        <end position="182"/>
    </location>
</feature>
<dbReference type="PROSITE" id="PS50109">
    <property type="entry name" value="HIS_KIN"/>
    <property type="match status" value="1"/>
</dbReference>
<dbReference type="EMBL" id="FQUH01000015">
    <property type="protein sequence ID" value="SHF69574.1"/>
    <property type="molecule type" value="Genomic_DNA"/>
</dbReference>
<evidence type="ECO:0000256" key="5">
    <source>
        <dbReference type="PROSITE-ProRule" id="PRU00169"/>
    </source>
</evidence>
<dbReference type="Pfam" id="PF00512">
    <property type="entry name" value="HisKA"/>
    <property type="match status" value="1"/>
</dbReference>
<dbReference type="InterPro" id="IPR036097">
    <property type="entry name" value="HisK_dim/P_sf"/>
</dbReference>
<dbReference type="PRINTS" id="PR00344">
    <property type="entry name" value="BCTRLSENSOR"/>
</dbReference>
<evidence type="ECO:0000259" key="7">
    <source>
        <dbReference type="PROSITE" id="PS50109"/>
    </source>
</evidence>
<dbReference type="EC" id="2.7.13.3" evidence="2"/>
<dbReference type="Gene3D" id="1.10.287.130">
    <property type="match status" value="1"/>
</dbReference>
<dbReference type="GO" id="GO:0000155">
    <property type="term" value="F:phosphorelay sensor kinase activity"/>
    <property type="evidence" value="ECO:0007669"/>
    <property type="project" value="InterPro"/>
</dbReference>
<evidence type="ECO:0000313" key="9">
    <source>
        <dbReference type="EMBL" id="SHF69574.1"/>
    </source>
</evidence>
<dbReference type="PANTHER" id="PTHR43547:SF2">
    <property type="entry name" value="HYBRID SIGNAL TRANSDUCTION HISTIDINE KINASE C"/>
    <property type="match status" value="1"/>
</dbReference>
<protein>
    <recommendedName>
        <fullName evidence="2">histidine kinase</fullName>
        <ecNumber evidence="2">2.7.13.3</ecNumber>
    </recommendedName>
</protein>
<keyword evidence="6" id="KW-0472">Membrane</keyword>
<organism evidence="9 10">
    <name type="scientific">Vibrio gazogenes DSM 21264 = NBRC 103151</name>
    <dbReference type="NCBI Taxonomy" id="1123492"/>
    <lineage>
        <taxon>Bacteria</taxon>
        <taxon>Pseudomonadati</taxon>
        <taxon>Pseudomonadota</taxon>
        <taxon>Gammaproteobacteria</taxon>
        <taxon>Vibrionales</taxon>
        <taxon>Vibrionaceae</taxon>
        <taxon>Vibrio</taxon>
    </lineage>
</organism>
<evidence type="ECO:0000256" key="3">
    <source>
        <dbReference type="ARBA" id="ARBA00022553"/>
    </source>
</evidence>
<keyword evidence="10" id="KW-1185">Reference proteome</keyword>
<name>A0A1M5DRT3_VIBGA</name>
<keyword evidence="6" id="KW-1133">Transmembrane helix</keyword>
<dbReference type="AlphaFoldDB" id="A0A1M5DRT3"/>
<keyword evidence="6" id="KW-0812">Transmembrane</keyword>
<dbReference type="InterPro" id="IPR003661">
    <property type="entry name" value="HisK_dim/P_dom"/>
</dbReference>
<dbReference type="CDD" id="cd00082">
    <property type="entry name" value="HisKA"/>
    <property type="match status" value="1"/>
</dbReference>
<feature type="domain" description="Response regulatory" evidence="8">
    <location>
        <begin position="713"/>
        <end position="826"/>
    </location>
</feature>
<feature type="modified residue" description="4-aspartylphosphate" evidence="5">
    <location>
        <position position="762"/>
    </location>
</feature>
<dbReference type="CDD" id="cd17546">
    <property type="entry name" value="REC_hyHK_CKI1_RcsC-like"/>
    <property type="match status" value="1"/>
</dbReference>
<feature type="transmembrane region" description="Helical" evidence="6">
    <location>
        <begin position="194"/>
        <end position="218"/>
    </location>
</feature>
<dbReference type="InterPro" id="IPR004358">
    <property type="entry name" value="Sig_transdc_His_kin-like_C"/>
</dbReference>
<proteinExistence type="predicted"/>
<dbReference type="InterPro" id="IPR005467">
    <property type="entry name" value="His_kinase_dom"/>
</dbReference>
<dbReference type="SMART" id="SM00448">
    <property type="entry name" value="REC"/>
    <property type="match status" value="1"/>
</dbReference>
<dbReference type="PROSITE" id="PS50110">
    <property type="entry name" value="RESPONSE_REGULATORY"/>
    <property type="match status" value="1"/>
</dbReference>
<evidence type="ECO:0000256" key="2">
    <source>
        <dbReference type="ARBA" id="ARBA00012438"/>
    </source>
</evidence>
<dbReference type="Pfam" id="PF00072">
    <property type="entry name" value="Response_reg"/>
    <property type="match status" value="1"/>
</dbReference>
<dbReference type="InterPro" id="IPR036890">
    <property type="entry name" value="HATPase_C_sf"/>
</dbReference>
<evidence type="ECO:0000259" key="8">
    <source>
        <dbReference type="PROSITE" id="PS50110"/>
    </source>
</evidence>
<feature type="transmembrane region" description="Helical" evidence="6">
    <location>
        <begin position="79"/>
        <end position="95"/>
    </location>
</feature>
<evidence type="ECO:0000256" key="4">
    <source>
        <dbReference type="ARBA" id="ARBA00022801"/>
    </source>
</evidence>
<feature type="transmembrane region" description="Helical" evidence="6">
    <location>
        <begin position="224"/>
        <end position="242"/>
    </location>
</feature>
<keyword evidence="9" id="KW-0808">Transferase</keyword>
<dbReference type="Proteomes" id="UP000184159">
    <property type="component" value="Unassembled WGS sequence"/>
</dbReference>
<dbReference type="InterPro" id="IPR003594">
    <property type="entry name" value="HATPase_dom"/>
</dbReference>
<accession>A0A1M5DRT3</accession>
<keyword evidence="9" id="KW-0418">Kinase</keyword>
<dbReference type="Gene3D" id="3.40.50.2300">
    <property type="match status" value="1"/>
</dbReference>
<evidence type="ECO:0000313" key="10">
    <source>
        <dbReference type="Proteomes" id="UP000184159"/>
    </source>
</evidence>
<comment type="catalytic activity">
    <reaction evidence="1">
        <text>ATP + protein L-histidine = ADP + protein N-phospho-L-histidine.</text>
        <dbReference type="EC" id="2.7.13.3"/>
    </reaction>
</comment>
<dbReference type="Pfam" id="PF02518">
    <property type="entry name" value="HATPase_c"/>
    <property type="match status" value="1"/>
</dbReference>
<evidence type="ECO:0000256" key="1">
    <source>
        <dbReference type="ARBA" id="ARBA00000085"/>
    </source>
</evidence>
<feature type="transmembrane region" description="Helical" evidence="6">
    <location>
        <begin position="116"/>
        <end position="135"/>
    </location>
</feature>
<feature type="transmembrane region" description="Helical" evidence="6">
    <location>
        <begin position="254"/>
        <end position="275"/>
    </location>
</feature>
<reference evidence="10" key="1">
    <citation type="submission" date="2016-11" db="EMBL/GenBank/DDBJ databases">
        <authorList>
            <person name="Varghese N."/>
            <person name="Submissions S."/>
        </authorList>
    </citation>
    <scope>NUCLEOTIDE SEQUENCE [LARGE SCALE GENOMIC DNA]</scope>
    <source>
        <strain evidence="10">DSM 21264</strain>
    </source>
</reference>